<protein>
    <submittedName>
        <fullName evidence="1">Uncharacterized protein</fullName>
    </submittedName>
</protein>
<evidence type="ECO:0000313" key="1">
    <source>
        <dbReference type="EMBL" id="KXA94002.1"/>
    </source>
</evidence>
<sequence>MHEVENPEEKLRGVVDSTMEFFLKNPKVTRFFVEIYDREVGGRGDFSLLAEFFREYKKYLEDVLRELEVSRPEVKTYLLIACLDGLSLQFFLEDEFESFPDVESLKDEVVITFGETRSEEREEG</sequence>
<comment type="caution">
    <text evidence="1">The sequence shown here is derived from an EMBL/GenBank/DDBJ whole genome shotgun (WGS) entry which is preliminary data.</text>
</comment>
<proteinExistence type="predicted"/>
<keyword evidence="2" id="KW-1185">Reference proteome</keyword>
<gene>
    <name evidence="1" type="ORF">AKJ66_00105</name>
</gene>
<dbReference type="Proteomes" id="UP000070657">
    <property type="component" value="Unassembled WGS sequence"/>
</dbReference>
<dbReference type="Gene3D" id="1.10.357.10">
    <property type="entry name" value="Tetracycline Repressor, domain 2"/>
    <property type="match status" value="1"/>
</dbReference>
<dbReference type="InterPro" id="IPR036271">
    <property type="entry name" value="Tet_transcr_reg_TetR-rel_C_sf"/>
</dbReference>
<organism evidence="1 2">
    <name type="scientific">candidate division MSBL1 archaeon SCGC-AAA259E22</name>
    <dbReference type="NCBI Taxonomy" id="1698265"/>
    <lineage>
        <taxon>Archaea</taxon>
        <taxon>Methanobacteriati</taxon>
        <taxon>Methanobacteriota</taxon>
        <taxon>candidate division MSBL1</taxon>
    </lineage>
</organism>
<dbReference type="SUPFAM" id="SSF48498">
    <property type="entry name" value="Tetracyclin repressor-like, C-terminal domain"/>
    <property type="match status" value="1"/>
</dbReference>
<accession>A0A133UIF1</accession>
<reference evidence="1 2" key="1">
    <citation type="journal article" date="2016" name="Sci. Rep.">
        <title>Metabolic traits of an uncultured archaeal lineage -MSBL1- from brine pools of the Red Sea.</title>
        <authorList>
            <person name="Mwirichia R."/>
            <person name="Alam I."/>
            <person name="Rashid M."/>
            <person name="Vinu M."/>
            <person name="Ba-Alawi W."/>
            <person name="Anthony Kamau A."/>
            <person name="Kamanda Ngugi D."/>
            <person name="Goker M."/>
            <person name="Klenk H.P."/>
            <person name="Bajic V."/>
            <person name="Stingl U."/>
        </authorList>
    </citation>
    <scope>NUCLEOTIDE SEQUENCE [LARGE SCALE GENOMIC DNA]</scope>
    <source>
        <strain evidence="1">SCGC-AAA259E22</strain>
    </source>
</reference>
<name>A0A133UIF1_9EURY</name>
<evidence type="ECO:0000313" key="2">
    <source>
        <dbReference type="Proteomes" id="UP000070657"/>
    </source>
</evidence>
<dbReference type="EMBL" id="LHXP01000001">
    <property type="protein sequence ID" value="KXA94002.1"/>
    <property type="molecule type" value="Genomic_DNA"/>
</dbReference>
<dbReference type="AlphaFoldDB" id="A0A133UIF1"/>